<name>A0ABN8ZMT2_RANTA</name>
<evidence type="ECO:0000256" key="1">
    <source>
        <dbReference type="SAM" id="MobiDB-lite"/>
    </source>
</evidence>
<dbReference type="EMBL" id="OX459940">
    <property type="protein sequence ID" value="CAI9174221.1"/>
    <property type="molecule type" value="Genomic_DNA"/>
</dbReference>
<reference evidence="2" key="1">
    <citation type="submission" date="2023-04" db="EMBL/GenBank/DDBJ databases">
        <authorList>
            <consortium name="ELIXIR-Norway"/>
        </authorList>
    </citation>
    <scope>NUCLEOTIDE SEQUENCE [LARGE SCALE GENOMIC DNA]</scope>
</reference>
<proteinExistence type="predicted"/>
<gene>
    <name evidence="2" type="ORF">MRATA1EN1_LOCUS23183</name>
</gene>
<feature type="compositionally biased region" description="Basic and acidic residues" evidence="1">
    <location>
        <begin position="70"/>
        <end position="106"/>
    </location>
</feature>
<evidence type="ECO:0000313" key="2">
    <source>
        <dbReference type="EMBL" id="CAI9174221.1"/>
    </source>
</evidence>
<keyword evidence="3" id="KW-1185">Reference proteome</keyword>
<feature type="region of interest" description="Disordered" evidence="1">
    <location>
        <begin position="1"/>
        <end position="143"/>
    </location>
</feature>
<protein>
    <submittedName>
        <fullName evidence="2">Uncharacterized protein</fullName>
    </submittedName>
</protein>
<sequence length="143" mass="16098">MTHGKNSTVSASASTKIIELSRKTGDGVGYRQRWAAHHRGDPRGKVGARLRSRGILARRGWDFGHSASQRPERRKRESEPEKRGQRPDARERQEGWEGERAGEERSASCGARRQPPRLQGPRHPRTPPGSPPRWALPRSPQTC</sequence>
<organism evidence="2 3">
    <name type="scientific">Rangifer tarandus platyrhynchus</name>
    <name type="common">Svalbard reindeer</name>
    <dbReference type="NCBI Taxonomy" id="3082113"/>
    <lineage>
        <taxon>Eukaryota</taxon>
        <taxon>Metazoa</taxon>
        <taxon>Chordata</taxon>
        <taxon>Craniata</taxon>
        <taxon>Vertebrata</taxon>
        <taxon>Euteleostomi</taxon>
        <taxon>Mammalia</taxon>
        <taxon>Eutheria</taxon>
        <taxon>Laurasiatheria</taxon>
        <taxon>Artiodactyla</taxon>
        <taxon>Ruminantia</taxon>
        <taxon>Pecora</taxon>
        <taxon>Cervidae</taxon>
        <taxon>Odocoileinae</taxon>
        <taxon>Rangifer</taxon>
    </lineage>
</organism>
<evidence type="ECO:0000313" key="3">
    <source>
        <dbReference type="Proteomes" id="UP001176941"/>
    </source>
</evidence>
<feature type="compositionally biased region" description="Polar residues" evidence="1">
    <location>
        <begin position="1"/>
        <end position="15"/>
    </location>
</feature>
<dbReference type="Proteomes" id="UP001176941">
    <property type="component" value="Chromosome 4"/>
</dbReference>
<accession>A0ABN8ZMT2</accession>